<organism evidence="2 3">
    <name type="scientific">Thermophilibacter provencensis</name>
    <dbReference type="NCBI Taxonomy" id="1852386"/>
    <lineage>
        <taxon>Bacteria</taxon>
        <taxon>Bacillati</taxon>
        <taxon>Actinomycetota</taxon>
        <taxon>Coriobacteriia</taxon>
        <taxon>Coriobacteriales</taxon>
        <taxon>Atopobiaceae</taxon>
        <taxon>Thermophilibacter</taxon>
    </lineage>
</organism>
<comment type="caution">
    <text evidence="2">The sequence shown here is derived from an EMBL/GenBank/DDBJ whole genome shotgun (WGS) entry which is preliminary data.</text>
</comment>
<dbReference type="EMBL" id="DYWQ01000013">
    <property type="protein sequence ID" value="HJF44369.1"/>
    <property type="molecule type" value="Genomic_DNA"/>
</dbReference>
<gene>
    <name evidence="2" type="ORF">K8U72_01075</name>
</gene>
<dbReference type="AlphaFoldDB" id="A0A921GEH1"/>
<accession>A0A921GEH1</accession>
<evidence type="ECO:0000313" key="2">
    <source>
        <dbReference type="EMBL" id="HJF44369.1"/>
    </source>
</evidence>
<dbReference type="InterPro" id="IPR039523">
    <property type="entry name" value="RimK-rel_E_lig_ATP-grasp"/>
</dbReference>
<evidence type="ECO:0000313" key="3">
    <source>
        <dbReference type="Proteomes" id="UP000697330"/>
    </source>
</evidence>
<evidence type="ECO:0000259" key="1">
    <source>
        <dbReference type="Pfam" id="PF14397"/>
    </source>
</evidence>
<name>A0A921GEH1_9ACTN</name>
<dbReference type="RefSeq" id="WP_274958455.1">
    <property type="nucleotide sequence ID" value="NZ_DYWQ01000013.1"/>
</dbReference>
<dbReference type="Proteomes" id="UP000697330">
    <property type="component" value="Unassembled WGS sequence"/>
</dbReference>
<sequence length="382" mass="42791">MNDKPSSLDALLADGFTERFAREYLDILEREKASGMYDPDYLAWSHAHGFCAESAYAYGLNEDSLDDYLSDYDYWRLWPLNGWERIWINDKLTLNALVQDSDLARYVPTYFYYSRPEGLLPLAGSDYAPGIDGLLACLHREGAFACKPSNGTEASGFHKLEWRDGSYRLDGEEVTEAGVRDFVENNPNYVFTEFIHPEASLAAINPLIHTIRALVINPTGVAPTPTIGYLRFALEGANEGNGANYVPPTEDQIGAYNVQIDLETGEFGNGKLVFANRVVDSPCHPTSGVLAEGTLPYWDEAKEMMRRLSLKVGACEYLGFDACITDKGPKIMEINSHSGIKYLQLFHPIWRDEVLAPYYREKLAAIDALDEAGRARRNAIVR</sequence>
<proteinExistence type="predicted"/>
<reference evidence="2" key="2">
    <citation type="submission" date="2021-09" db="EMBL/GenBank/DDBJ databases">
        <authorList>
            <person name="Gilroy R."/>
        </authorList>
    </citation>
    <scope>NUCLEOTIDE SEQUENCE</scope>
    <source>
        <strain evidence="2">CHK124-7917</strain>
    </source>
</reference>
<reference evidence="2" key="1">
    <citation type="journal article" date="2021" name="PeerJ">
        <title>Extensive microbial diversity within the chicken gut microbiome revealed by metagenomics and culture.</title>
        <authorList>
            <person name="Gilroy R."/>
            <person name="Ravi A."/>
            <person name="Getino M."/>
            <person name="Pursley I."/>
            <person name="Horton D.L."/>
            <person name="Alikhan N.F."/>
            <person name="Baker D."/>
            <person name="Gharbi K."/>
            <person name="Hall N."/>
            <person name="Watson M."/>
            <person name="Adriaenssens E.M."/>
            <person name="Foster-Nyarko E."/>
            <person name="Jarju S."/>
            <person name="Secka A."/>
            <person name="Antonio M."/>
            <person name="Oren A."/>
            <person name="Chaudhuri R.R."/>
            <person name="La Ragione R."/>
            <person name="Hildebrand F."/>
            <person name="Pallen M.J."/>
        </authorList>
    </citation>
    <scope>NUCLEOTIDE SEQUENCE</scope>
    <source>
        <strain evidence="2">CHK124-7917</strain>
    </source>
</reference>
<dbReference type="Pfam" id="PF14397">
    <property type="entry name" value="ATPgrasp_ST"/>
    <property type="match status" value="1"/>
</dbReference>
<protein>
    <recommendedName>
        <fullName evidence="1">Alpha-L-glutamate ligase-related protein ATP-grasp domain-containing protein</fullName>
    </recommendedName>
</protein>
<feature type="domain" description="Alpha-L-glutamate ligase-related protein ATP-grasp" evidence="1">
    <location>
        <begin position="176"/>
        <end position="345"/>
    </location>
</feature>